<feature type="compositionally biased region" description="Polar residues" evidence="1">
    <location>
        <begin position="47"/>
        <end position="57"/>
    </location>
</feature>
<organism evidence="2 3">
    <name type="scientific">Puccinia graminis f. sp. tritici</name>
    <dbReference type="NCBI Taxonomy" id="56615"/>
    <lineage>
        <taxon>Eukaryota</taxon>
        <taxon>Fungi</taxon>
        <taxon>Dikarya</taxon>
        <taxon>Basidiomycota</taxon>
        <taxon>Pucciniomycotina</taxon>
        <taxon>Pucciniomycetes</taxon>
        <taxon>Pucciniales</taxon>
        <taxon>Pucciniaceae</taxon>
        <taxon>Puccinia</taxon>
    </lineage>
</organism>
<sequence length="122" mass="13433">MGGQLHQSERAHQASSPALKAAVTSSGRNQRCSGFFRLAHLDRDPNSAATSSRSTDSPIDGRLGSLESKPEGKEPTIVMKVISSFYNFSRDAIGIRDQKIGYSRGLTFKIVEFFKRPLVPYD</sequence>
<gene>
    <name evidence="2" type="ORF">PGT21_008793</name>
</gene>
<keyword evidence="3" id="KW-1185">Reference proteome</keyword>
<evidence type="ECO:0000256" key="1">
    <source>
        <dbReference type="SAM" id="MobiDB-lite"/>
    </source>
</evidence>
<feature type="region of interest" description="Disordered" evidence="1">
    <location>
        <begin position="45"/>
        <end position="71"/>
    </location>
</feature>
<evidence type="ECO:0000313" key="2">
    <source>
        <dbReference type="EMBL" id="KAA1065739.1"/>
    </source>
</evidence>
<evidence type="ECO:0000313" key="3">
    <source>
        <dbReference type="Proteomes" id="UP000324748"/>
    </source>
</evidence>
<protein>
    <submittedName>
        <fullName evidence="2">Uncharacterized protein</fullName>
    </submittedName>
</protein>
<comment type="caution">
    <text evidence="2">The sequence shown here is derived from an EMBL/GenBank/DDBJ whole genome shotgun (WGS) entry which is preliminary data.</text>
</comment>
<proteinExistence type="predicted"/>
<accession>A0A5B0LNG1</accession>
<feature type="region of interest" description="Disordered" evidence="1">
    <location>
        <begin position="1"/>
        <end position="28"/>
    </location>
</feature>
<dbReference type="Proteomes" id="UP000324748">
    <property type="component" value="Unassembled WGS sequence"/>
</dbReference>
<reference evidence="2 3" key="1">
    <citation type="submission" date="2019-05" db="EMBL/GenBank/DDBJ databases">
        <title>Emergence of the Ug99 lineage of the wheat stem rust pathogen through somatic hybridization.</title>
        <authorList>
            <person name="Li F."/>
            <person name="Upadhyaya N.M."/>
            <person name="Sperschneider J."/>
            <person name="Matny O."/>
            <person name="Nguyen-Phuc H."/>
            <person name="Mago R."/>
            <person name="Raley C."/>
            <person name="Miller M.E."/>
            <person name="Silverstein K.A.T."/>
            <person name="Henningsen E."/>
            <person name="Hirsch C.D."/>
            <person name="Visser B."/>
            <person name="Pretorius Z.A."/>
            <person name="Steffenson B.J."/>
            <person name="Schwessinger B."/>
            <person name="Dodds P.N."/>
            <person name="Figueroa M."/>
        </authorList>
    </citation>
    <scope>NUCLEOTIDE SEQUENCE [LARGE SCALE GENOMIC DNA]</scope>
    <source>
        <strain evidence="2">21-0</strain>
    </source>
</reference>
<dbReference type="EMBL" id="VSWC01000196">
    <property type="protein sequence ID" value="KAA1065739.1"/>
    <property type="molecule type" value="Genomic_DNA"/>
</dbReference>
<name>A0A5B0LNG1_PUCGR</name>
<dbReference type="AlphaFoldDB" id="A0A5B0LNG1"/>